<feature type="region of interest" description="Disordered" evidence="1">
    <location>
        <begin position="33"/>
        <end position="55"/>
    </location>
</feature>
<feature type="compositionally biased region" description="Basic and acidic residues" evidence="1">
    <location>
        <begin position="387"/>
        <end position="425"/>
    </location>
</feature>
<name>A0A1L7WRP8_9HELO</name>
<evidence type="ECO:0000313" key="3">
    <source>
        <dbReference type="Proteomes" id="UP000184330"/>
    </source>
</evidence>
<dbReference type="OrthoDB" id="3555548at2759"/>
<proteinExistence type="predicted"/>
<feature type="compositionally biased region" description="Basic and acidic residues" evidence="1">
    <location>
        <begin position="46"/>
        <end position="55"/>
    </location>
</feature>
<evidence type="ECO:0000256" key="1">
    <source>
        <dbReference type="SAM" id="MobiDB-lite"/>
    </source>
</evidence>
<dbReference type="EMBL" id="FJOG01000006">
    <property type="protein sequence ID" value="CZR55415.1"/>
    <property type="molecule type" value="Genomic_DNA"/>
</dbReference>
<reference evidence="2 3" key="1">
    <citation type="submission" date="2016-03" db="EMBL/GenBank/DDBJ databases">
        <authorList>
            <person name="Ploux O."/>
        </authorList>
    </citation>
    <scope>NUCLEOTIDE SEQUENCE [LARGE SCALE GENOMIC DNA]</scope>
    <source>
        <strain evidence="2 3">UAMH 11012</strain>
    </source>
</reference>
<accession>A0A1L7WRP8</accession>
<sequence length="425" mass="48607">MTQSAAQKPVPKHWEYAVRASLQAEESQAALQVLKSKTSKTKKRKQEWYRKNKQSKGIEDKPFPFMELPYDIRHMIYKLCFAREICIVPARNYYQCRAHKKRGTPELCLNGPYGAISHDPNHLTKRDDYCGGGWIKYSVYKYQWSGNLQTLPQFGDWTLLSRDDGLLEPEADEWDYYISGFFSVKILRTYKKLREEGTEVLYGCNSFDFNTVWPQYAQLLDNDRIPSVPDEGSANPSPKQISAAVDNIFDKRCHQPPFHDQDPFIKFLTKIGRHNAGLIKSIKLNGAFKTLTMEDGSHDGPSLAQTLPIYTLIPNNACQNLRKVTLQASMGTKPWPEGYREGLEANDEQIVGDVTGKFVEGLPQLKQLCLGSHEILHEKQLSPTYVEDQKEADRQDPKEGNGDDLHLRDHSHKQRENAKGADVEE</sequence>
<dbReference type="Proteomes" id="UP000184330">
    <property type="component" value="Unassembled WGS sequence"/>
</dbReference>
<protein>
    <submittedName>
        <fullName evidence="2">Uncharacterized protein</fullName>
    </submittedName>
</protein>
<keyword evidence="3" id="KW-1185">Reference proteome</keyword>
<feature type="region of interest" description="Disordered" evidence="1">
    <location>
        <begin position="380"/>
        <end position="425"/>
    </location>
</feature>
<gene>
    <name evidence="2" type="ORF">PAC_05302</name>
</gene>
<dbReference type="AlphaFoldDB" id="A0A1L7WRP8"/>
<organism evidence="2 3">
    <name type="scientific">Phialocephala subalpina</name>
    <dbReference type="NCBI Taxonomy" id="576137"/>
    <lineage>
        <taxon>Eukaryota</taxon>
        <taxon>Fungi</taxon>
        <taxon>Dikarya</taxon>
        <taxon>Ascomycota</taxon>
        <taxon>Pezizomycotina</taxon>
        <taxon>Leotiomycetes</taxon>
        <taxon>Helotiales</taxon>
        <taxon>Mollisiaceae</taxon>
        <taxon>Phialocephala</taxon>
        <taxon>Phialocephala fortinii species complex</taxon>
    </lineage>
</organism>
<evidence type="ECO:0000313" key="2">
    <source>
        <dbReference type="EMBL" id="CZR55415.1"/>
    </source>
</evidence>